<dbReference type="EMBL" id="LFZN01000049">
    <property type="protein sequence ID" value="KXT01869.1"/>
    <property type="molecule type" value="Genomic_DNA"/>
</dbReference>
<accession>A0A139HHM8</accession>
<dbReference type="Proteomes" id="UP000070133">
    <property type="component" value="Unassembled WGS sequence"/>
</dbReference>
<keyword evidence="3" id="KW-1185">Reference proteome</keyword>
<dbReference type="STRING" id="321146.A0A139HHM8"/>
<dbReference type="InterPro" id="IPR005197">
    <property type="entry name" value="Glyco_hydro_71"/>
</dbReference>
<dbReference type="OrthoDB" id="3257981at2759"/>
<dbReference type="AlphaFoldDB" id="A0A139HHM8"/>
<sequence>MRWLTIMASALLGAAYVDAKAVIAHFMMSNCHYYTSAEWSSDIQAAQDAHIDGFALNVANNPDSTTIQQIANAFTAANTMGFKLLFSFDYAGAGAWPQNQVISYIQQYSSNAAYMQYQGKPLVTTFEGAQQADDWPKIKRQTGCFFIPDWTSIGVSSAGASVADGLFSWEAWPQGPNSMNTARDEEYVAALNGKPYMMPVSPWFYTNVPNFGKNWLWRGDDLWFDRWNEVLRIQPEFVEIISWNDWPESHYIGPLRRKEFGAFDSGGAPYNYAEDMPHDGWRALLPFWIDSYKGTPRPPRMDKEKLSFWYRRSPKTACDSGGTSGNAAGHNQKFYAPSDIVQDRIFFDAYLFSAADVVVTIGGTNTTATWSAKPSGGSGVYHGSVPFNGRTGSVSIEMVRDGNTMISATGKEISTTCTHGVTNWNAYVGSAVGSSTSTGSTGTSTSLVISTTSKFSPVTSTSAATSALKVFTVTENVLCVCAPDCKCTPASAAAPVSAHQ</sequence>
<dbReference type="GO" id="GO:0051118">
    <property type="term" value="F:glucan endo-1,3-alpha-glucosidase activity"/>
    <property type="evidence" value="ECO:0007669"/>
    <property type="project" value="InterPro"/>
</dbReference>
<evidence type="ECO:0000313" key="2">
    <source>
        <dbReference type="EMBL" id="KXT01869.1"/>
    </source>
</evidence>
<feature type="signal peptide" evidence="1">
    <location>
        <begin position="1"/>
        <end position="19"/>
    </location>
</feature>
<proteinExistence type="predicted"/>
<organism evidence="2 3">
    <name type="scientific">Pseudocercospora eumusae</name>
    <dbReference type="NCBI Taxonomy" id="321146"/>
    <lineage>
        <taxon>Eukaryota</taxon>
        <taxon>Fungi</taxon>
        <taxon>Dikarya</taxon>
        <taxon>Ascomycota</taxon>
        <taxon>Pezizomycotina</taxon>
        <taxon>Dothideomycetes</taxon>
        <taxon>Dothideomycetidae</taxon>
        <taxon>Mycosphaerellales</taxon>
        <taxon>Mycosphaerellaceae</taxon>
        <taxon>Pseudocercospora</taxon>
    </lineage>
</organism>
<gene>
    <name evidence="2" type="ORF">AC578_2184</name>
</gene>
<keyword evidence="1" id="KW-0732">Signal</keyword>
<reference evidence="2 3" key="1">
    <citation type="submission" date="2015-07" db="EMBL/GenBank/DDBJ databases">
        <title>Comparative genomics of the Sigatoka disease complex on banana suggests a link between parallel evolutionary changes in Pseudocercospora fijiensis and Pseudocercospora eumusae and increased virulence on the banana host.</title>
        <authorList>
            <person name="Chang T.-C."/>
            <person name="Salvucci A."/>
            <person name="Crous P.W."/>
            <person name="Stergiopoulos I."/>
        </authorList>
    </citation>
    <scope>NUCLEOTIDE SEQUENCE [LARGE SCALE GENOMIC DNA]</scope>
    <source>
        <strain evidence="2 3">CBS 114824</strain>
    </source>
</reference>
<name>A0A139HHM8_9PEZI</name>
<protein>
    <submittedName>
        <fullName evidence="2">Uncharacterized protein</fullName>
    </submittedName>
</protein>
<feature type="chain" id="PRO_5007806551" evidence="1">
    <location>
        <begin position="20"/>
        <end position="500"/>
    </location>
</feature>
<comment type="caution">
    <text evidence="2">The sequence shown here is derived from an EMBL/GenBank/DDBJ whole genome shotgun (WGS) entry which is preliminary data.</text>
</comment>
<dbReference type="Gene3D" id="3.20.20.80">
    <property type="entry name" value="Glycosidases"/>
    <property type="match status" value="1"/>
</dbReference>
<dbReference type="CDD" id="cd11577">
    <property type="entry name" value="GH71"/>
    <property type="match status" value="1"/>
</dbReference>
<evidence type="ECO:0000313" key="3">
    <source>
        <dbReference type="Proteomes" id="UP000070133"/>
    </source>
</evidence>
<dbReference type="Pfam" id="PF03659">
    <property type="entry name" value="Glyco_hydro_71"/>
    <property type="match status" value="1"/>
</dbReference>
<evidence type="ECO:0000256" key="1">
    <source>
        <dbReference type="SAM" id="SignalP"/>
    </source>
</evidence>